<sequence length="293" mass="32494">MASEVVRDSLWRYFAEFVGTFILMLFGDGAVVASLVTNGTSPGYGFIMISWGFGVVLAIYAVGPISGAHINPNVTLAFAVTKRMKWRDVIPYILFQTLGAAAAAGILLAWWGSIITKMDPPPTLYAQVGASFFTEYPNPSFWGQYWPKELLLPNSASGTSLFSEVNQVFPLWIGAFAELLMTFLLLLIVLAVTDTDSPFFNQSLAPWAIGIGYVMPFLLFEAQLTGGMINEARSWGPMLALYLFGYRTGAFNFRGQYFFVYGIPDFIGGILGALFWDYVLKPYLKYLKSNNKK</sequence>
<keyword evidence="5 7" id="KW-1133">Transmembrane helix</keyword>
<dbReference type="EMBL" id="CP013694">
    <property type="protein sequence ID" value="ALU29870.1"/>
    <property type="molecule type" value="Genomic_DNA"/>
</dbReference>
<evidence type="ECO:0000256" key="2">
    <source>
        <dbReference type="ARBA" id="ARBA00006175"/>
    </source>
</evidence>
<evidence type="ECO:0000256" key="5">
    <source>
        <dbReference type="ARBA" id="ARBA00022989"/>
    </source>
</evidence>
<dbReference type="InterPro" id="IPR000425">
    <property type="entry name" value="MIP"/>
</dbReference>
<evidence type="ECO:0000313" key="11">
    <source>
        <dbReference type="Proteomes" id="UP000065473"/>
    </source>
</evidence>
<feature type="transmembrane region" description="Helical" evidence="7">
    <location>
        <begin position="204"/>
        <end position="220"/>
    </location>
</feature>
<dbReference type="OMA" id="GAGVECQ"/>
<feature type="transmembrane region" description="Helical" evidence="7">
    <location>
        <begin position="43"/>
        <end position="68"/>
    </location>
</feature>
<dbReference type="PANTHER" id="PTHR43829:SF9">
    <property type="entry name" value="AQUAPORIN-9"/>
    <property type="match status" value="1"/>
</dbReference>
<dbReference type="GeneID" id="14552551"/>
<dbReference type="GO" id="GO:0015254">
    <property type="term" value="F:glycerol channel activity"/>
    <property type="evidence" value="ECO:0007669"/>
    <property type="project" value="TreeGrafter"/>
</dbReference>
<gene>
    <name evidence="8" type="ORF">ATY89_07905</name>
    <name evidence="9" type="ORF">ATZ20_10925</name>
</gene>
<comment type="subcellular location">
    <subcellularLocation>
        <location evidence="1">Membrane</location>
        <topology evidence="1">Multi-pass membrane protein</topology>
    </subcellularLocation>
</comment>
<dbReference type="EMBL" id="CP013695">
    <property type="protein sequence ID" value="ALU32610.1"/>
    <property type="molecule type" value="Genomic_DNA"/>
</dbReference>
<dbReference type="RefSeq" id="WP_011278832.1">
    <property type="nucleotide sequence ID" value="NZ_BHWZ01000006.1"/>
</dbReference>
<dbReference type="InterPro" id="IPR023271">
    <property type="entry name" value="Aquaporin-like"/>
</dbReference>
<evidence type="ECO:0000256" key="3">
    <source>
        <dbReference type="ARBA" id="ARBA00022448"/>
    </source>
</evidence>
<dbReference type="OrthoDB" id="36050at2157"/>
<dbReference type="Pfam" id="PF00230">
    <property type="entry name" value="MIP"/>
    <property type="match status" value="1"/>
</dbReference>
<feature type="transmembrane region" description="Helical" evidence="7">
    <location>
        <begin position="89"/>
        <end position="111"/>
    </location>
</feature>
<evidence type="ECO:0000256" key="7">
    <source>
        <dbReference type="SAM" id="Phobius"/>
    </source>
</evidence>
<comment type="similarity">
    <text evidence="2">Belongs to the MIP/aquaporin (TC 1.A.8) family.</text>
</comment>
<evidence type="ECO:0000256" key="6">
    <source>
        <dbReference type="ARBA" id="ARBA00023136"/>
    </source>
</evidence>
<feature type="transmembrane region" description="Helical" evidence="7">
    <location>
        <begin position="169"/>
        <end position="192"/>
    </location>
</feature>
<dbReference type="SUPFAM" id="SSF81338">
    <property type="entry name" value="Aquaporin-like"/>
    <property type="match status" value="1"/>
</dbReference>
<protein>
    <submittedName>
        <fullName evidence="8">Aquaporin</fullName>
    </submittedName>
</protein>
<dbReference type="AlphaFoldDB" id="A0A0U3FQ15"/>
<evidence type="ECO:0000256" key="1">
    <source>
        <dbReference type="ARBA" id="ARBA00004141"/>
    </source>
</evidence>
<evidence type="ECO:0000256" key="4">
    <source>
        <dbReference type="ARBA" id="ARBA00022692"/>
    </source>
</evidence>
<dbReference type="InterPro" id="IPR050363">
    <property type="entry name" value="MIP/Aquaporin"/>
</dbReference>
<dbReference type="GO" id="GO:0005886">
    <property type="term" value="C:plasma membrane"/>
    <property type="evidence" value="ECO:0007669"/>
    <property type="project" value="TreeGrafter"/>
</dbReference>
<keyword evidence="4 7" id="KW-0812">Transmembrane</keyword>
<dbReference type="PRINTS" id="PR00783">
    <property type="entry name" value="MINTRINSICP"/>
</dbReference>
<evidence type="ECO:0000313" key="10">
    <source>
        <dbReference type="Proteomes" id="UP000060043"/>
    </source>
</evidence>
<feature type="transmembrane region" description="Helical" evidence="7">
    <location>
        <begin position="12"/>
        <end position="37"/>
    </location>
</feature>
<proteinExistence type="inferred from homology"/>
<reference evidence="10 11" key="1">
    <citation type="submission" date="2015-12" db="EMBL/GenBank/DDBJ databases">
        <title>A stable core within a dynamic pangenome in Sulfolobus acidocaldarius.</title>
        <authorList>
            <person name="Anderson R."/>
            <person name="Kouris A."/>
            <person name="Seward C."/>
            <person name="Campbell K."/>
            <person name="Whitaker R."/>
        </authorList>
    </citation>
    <scope>NUCLEOTIDE SEQUENCE [LARGE SCALE GENOMIC DNA]</scope>
    <source>
        <strain evidence="8 11">GG12-C01-09</strain>
        <strain evidence="9 10">NG05B_CO5_07</strain>
    </source>
</reference>
<dbReference type="Proteomes" id="UP000065473">
    <property type="component" value="Chromosome"/>
</dbReference>
<accession>A0A0U3FQ15</accession>
<name>A0A0U3FQ15_9CREN</name>
<dbReference type="Gene3D" id="1.20.1080.10">
    <property type="entry name" value="Glycerol uptake facilitator protein"/>
    <property type="match status" value="1"/>
</dbReference>
<dbReference type="PANTHER" id="PTHR43829">
    <property type="entry name" value="AQUAPORIN OR AQUAGLYCEROPORIN RELATED"/>
    <property type="match status" value="1"/>
</dbReference>
<keyword evidence="6 7" id="KW-0472">Membrane</keyword>
<dbReference type="Proteomes" id="UP000060043">
    <property type="component" value="Chromosome"/>
</dbReference>
<evidence type="ECO:0000313" key="8">
    <source>
        <dbReference type="EMBL" id="ALU29870.1"/>
    </source>
</evidence>
<organism evidence="8 11">
    <name type="scientific">Sulfolobus acidocaldarius</name>
    <dbReference type="NCBI Taxonomy" id="2285"/>
    <lineage>
        <taxon>Archaea</taxon>
        <taxon>Thermoproteota</taxon>
        <taxon>Thermoprotei</taxon>
        <taxon>Sulfolobales</taxon>
        <taxon>Sulfolobaceae</taxon>
        <taxon>Sulfolobus</taxon>
    </lineage>
</organism>
<evidence type="ECO:0000313" key="9">
    <source>
        <dbReference type="EMBL" id="ALU32610.1"/>
    </source>
</evidence>
<keyword evidence="3" id="KW-0813">Transport</keyword>
<feature type="transmembrane region" description="Helical" evidence="7">
    <location>
        <begin position="258"/>
        <end position="280"/>
    </location>
</feature>